<dbReference type="PANTHER" id="PTHR22916">
    <property type="entry name" value="GLYCOSYLTRANSFERASE"/>
    <property type="match status" value="1"/>
</dbReference>
<reference evidence="2 3" key="1">
    <citation type="submission" date="2018-02" db="EMBL/GenBank/DDBJ databases">
        <title>Genome sequences of Apibacter spp., gut symbionts of Asian honey bees.</title>
        <authorList>
            <person name="Kwong W.K."/>
            <person name="Steele M.I."/>
            <person name="Moran N.A."/>
        </authorList>
    </citation>
    <scope>NUCLEOTIDE SEQUENCE [LARGE SCALE GENOMIC DNA]</scope>
    <source>
        <strain evidence="3">wkB301</strain>
    </source>
</reference>
<dbReference type="InterPro" id="IPR029044">
    <property type="entry name" value="Nucleotide-diphossugar_trans"/>
</dbReference>
<organism evidence="2 3">
    <name type="scientific">Apibacter adventoris</name>
    <dbReference type="NCBI Taxonomy" id="1679466"/>
    <lineage>
        <taxon>Bacteria</taxon>
        <taxon>Pseudomonadati</taxon>
        <taxon>Bacteroidota</taxon>
        <taxon>Flavobacteriia</taxon>
        <taxon>Flavobacteriales</taxon>
        <taxon>Weeksellaceae</taxon>
        <taxon>Apibacter</taxon>
    </lineage>
</organism>
<comment type="caution">
    <text evidence="2">The sequence shown here is derived from an EMBL/GenBank/DDBJ whole genome shotgun (WGS) entry which is preliminary data.</text>
</comment>
<dbReference type="RefSeq" id="WP_105246859.1">
    <property type="nucleotide sequence ID" value="NZ_PSZM01000037.1"/>
</dbReference>
<feature type="domain" description="Glycosyltransferase 2-like" evidence="1">
    <location>
        <begin position="5"/>
        <end position="170"/>
    </location>
</feature>
<dbReference type="Gene3D" id="3.90.550.10">
    <property type="entry name" value="Spore Coat Polysaccharide Biosynthesis Protein SpsA, Chain A"/>
    <property type="match status" value="1"/>
</dbReference>
<dbReference type="SUPFAM" id="SSF53448">
    <property type="entry name" value="Nucleotide-diphospho-sugar transferases"/>
    <property type="match status" value="1"/>
</dbReference>
<dbReference type="InterPro" id="IPR001173">
    <property type="entry name" value="Glyco_trans_2-like"/>
</dbReference>
<evidence type="ECO:0000313" key="3">
    <source>
        <dbReference type="Proteomes" id="UP000238042"/>
    </source>
</evidence>
<dbReference type="EMBL" id="PSZM01000037">
    <property type="protein sequence ID" value="PQL92648.1"/>
    <property type="molecule type" value="Genomic_DNA"/>
</dbReference>
<evidence type="ECO:0000259" key="1">
    <source>
        <dbReference type="Pfam" id="PF00535"/>
    </source>
</evidence>
<dbReference type="GO" id="GO:0016758">
    <property type="term" value="F:hexosyltransferase activity"/>
    <property type="evidence" value="ECO:0007669"/>
    <property type="project" value="UniProtKB-ARBA"/>
</dbReference>
<sequence>MNFVSIVVLTYNQENFIARNLRGIFKQKVNFPIQLILSNDHSTDATDQVIKELIKEAPSHIQILYTNHSKNLGSTPNFYDALKKVTGQYIAFCEGDDYWVDENKLQQQYDFLENNAEYAMCFHQVKNESSDPNLNNTNFSVIEEKDYTALEIYKHWIVHTTSVLIKTEVLENKIVKSMYKHPELLYFDTVLYMSASLHGKIRGFSKIMSVYTRHEAGLSNGINYSRDLMHNMLDEFIANLYGGKIKETSNWLIFSRSRIAFVKLLRKGNMFLAFKHLKWILKKRVNLKIYILKKLKSK</sequence>
<dbReference type="Pfam" id="PF00535">
    <property type="entry name" value="Glycos_transf_2"/>
    <property type="match status" value="1"/>
</dbReference>
<dbReference type="OrthoDB" id="199095at2"/>
<gene>
    <name evidence="2" type="ORF">C4S77_06395</name>
</gene>
<proteinExistence type="predicted"/>
<protein>
    <recommendedName>
        <fullName evidence="1">Glycosyltransferase 2-like domain-containing protein</fullName>
    </recommendedName>
</protein>
<dbReference type="Proteomes" id="UP000238042">
    <property type="component" value="Unassembled WGS sequence"/>
</dbReference>
<keyword evidence="3" id="KW-1185">Reference proteome</keyword>
<evidence type="ECO:0000313" key="2">
    <source>
        <dbReference type="EMBL" id="PQL92648.1"/>
    </source>
</evidence>
<dbReference type="PANTHER" id="PTHR22916:SF3">
    <property type="entry name" value="UDP-GLCNAC:BETAGAL BETA-1,3-N-ACETYLGLUCOSAMINYLTRANSFERASE-LIKE PROTEIN 1"/>
    <property type="match status" value="1"/>
</dbReference>
<name>A0A2S8ACK2_9FLAO</name>
<accession>A0A2S8ACK2</accession>
<dbReference type="AlphaFoldDB" id="A0A2S8ACK2"/>